<dbReference type="InterPro" id="IPR051601">
    <property type="entry name" value="Serine_prot/Carboxylest_S33"/>
</dbReference>
<dbReference type="Pfam" id="PF00561">
    <property type="entry name" value="Abhydrolase_1"/>
    <property type="match status" value="1"/>
</dbReference>
<keyword evidence="2" id="KW-0732">Signal</keyword>
<evidence type="ECO:0000313" key="7">
    <source>
        <dbReference type="EMBL" id="GHA67892.1"/>
    </source>
</evidence>
<protein>
    <recommendedName>
        <fullName evidence="9">AB hydrolase-1 domain-containing protein</fullName>
    </recommendedName>
</protein>
<evidence type="ECO:0000256" key="2">
    <source>
        <dbReference type="ARBA" id="ARBA00022729"/>
    </source>
</evidence>
<evidence type="ECO:0008006" key="9">
    <source>
        <dbReference type="Google" id="ProtNLM"/>
    </source>
</evidence>
<feature type="domain" description="AB hydrolase-1" evidence="5">
    <location>
        <begin position="210"/>
        <end position="396"/>
    </location>
</feature>
<dbReference type="Gene3D" id="3.40.50.1820">
    <property type="entry name" value="alpha/beta hydrolase"/>
    <property type="match status" value="1"/>
</dbReference>
<proteinExistence type="inferred from homology"/>
<dbReference type="InterPro" id="IPR013595">
    <property type="entry name" value="Pept_S33_TAP-like_C"/>
</dbReference>
<sequence>MLVGGPLSTDRLTGAPVQFVLSADQPGGVRRDHWGMPGPGRPEDRPGQPRLRAHGRPTTHPLRNAPAAPLPHPSGGFGHGRGAGEQNEANALSPQAQATRRKDSTFIAMIITGKLTRTLLALTSTLSVASGAPAAAAGPHHAAAAAASTEHSSLSWKPCRTLIHEWDPEDGRTECATVTVPLDYAHPQGRKIHLMVSRIKATSPKKRRGVLVINPGGPGNPGLDMPAILGRTSVAGIGVDHDLIGFDPRGVGFSEGKVCDPSAQDGPDPDPKATPAEQFRQGYRKTARYNARCVGYDPAFITGLSTNVVAMDLDRIRTALGEKKISFYGISWGTALGAVYRSRYDGHVDRMLLDSVMPPVFSMKAMNDGPVHAAEANFSRFARWIAARDSRFHVGRTPKAVTDNVVKLARQLDEHPPTVHLPDGRTVAYGGGRLRMIMTYQRGRWPAMAASIVALRDGGTPPLSGEEGDAQGVRSSAGLHDSPTGGLLMQISVLCNDQGPDPDERTMWQQEQRNLKSSPLFSWMAGYEHWCAGWPLAAQPWHLKRGASALQLVGHHYETVTPHRWAQGMQRRIGGALLTVEDGVHGSLNQISCGSKAVEFFSTGHVTDGSCPGVPGQ</sequence>
<feature type="region of interest" description="Disordered" evidence="4">
    <location>
        <begin position="23"/>
        <end position="100"/>
    </location>
</feature>
<comment type="similarity">
    <text evidence="1">Belongs to the peptidase S33 family.</text>
</comment>
<accession>A0ABQ3DA42</accession>
<dbReference type="InterPro" id="IPR000073">
    <property type="entry name" value="AB_hydrolase_1"/>
</dbReference>
<keyword evidence="3" id="KW-0378">Hydrolase</keyword>
<evidence type="ECO:0000256" key="3">
    <source>
        <dbReference type="ARBA" id="ARBA00022801"/>
    </source>
</evidence>
<dbReference type="InterPro" id="IPR029058">
    <property type="entry name" value="AB_hydrolase_fold"/>
</dbReference>
<dbReference type="EMBL" id="BMVN01000063">
    <property type="protein sequence ID" value="GHA67892.1"/>
    <property type="molecule type" value="Genomic_DNA"/>
</dbReference>
<evidence type="ECO:0000313" key="8">
    <source>
        <dbReference type="Proteomes" id="UP000653644"/>
    </source>
</evidence>
<dbReference type="PANTHER" id="PTHR43248">
    <property type="entry name" value="2-SUCCINYL-6-HYDROXY-2,4-CYCLOHEXADIENE-1-CARBOXYLATE SYNTHASE"/>
    <property type="match status" value="1"/>
</dbReference>
<gene>
    <name evidence="7" type="ORF">GCM10010345_84470</name>
</gene>
<feature type="compositionally biased region" description="Polar residues" evidence="4">
    <location>
        <begin position="87"/>
        <end position="98"/>
    </location>
</feature>
<reference evidence="8" key="1">
    <citation type="journal article" date="2019" name="Int. J. Syst. Evol. Microbiol.">
        <title>The Global Catalogue of Microorganisms (GCM) 10K type strain sequencing project: providing services to taxonomists for standard genome sequencing and annotation.</title>
        <authorList>
            <consortium name="The Broad Institute Genomics Platform"/>
            <consortium name="The Broad Institute Genome Sequencing Center for Infectious Disease"/>
            <person name="Wu L."/>
            <person name="Ma J."/>
        </authorList>
    </citation>
    <scope>NUCLEOTIDE SEQUENCE [LARGE SCALE GENOMIC DNA]</scope>
    <source>
        <strain evidence="8">JCM 4733</strain>
    </source>
</reference>
<dbReference type="Pfam" id="PF08386">
    <property type="entry name" value="Abhydrolase_4"/>
    <property type="match status" value="1"/>
</dbReference>
<name>A0ABQ3DA42_9ACTN</name>
<organism evidence="7 8">
    <name type="scientific">Streptomyces canarius</name>
    <dbReference type="NCBI Taxonomy" id="285453"/>
    <lineage>
        <taxon>Bacteria</taxon>
        <taxon>Bacillati</taxon>
        <taxon>Actinomycetota</taxon>
        <taxon>Actinomycetes</taxon>
        <taxon>Kitasatosporales</taxon>
        <taxon>Streptomycetaceae</taxon>
        <taxon>Streptomyces</taxon>
    </lineage>
</organism>
<evidence type="ECO:0000256" key="1">
    <source>
        <dbReference type="ARBA" id="ARBA00010088"/>
    </source>
</evidence>
<keyword evidence="8" id="KW-1185">Reference proteome</keyword>
<dbReference type="Proteomes" id="UP000653644">
    <property type="component" value="Unassembled WGS sequence"/>
</dbReference>
<dbReference type="SUPFAM" id="SSF53474">
    <property type="entry name" value="alpha/beta-Hydrolases"/>
    <property type="match status" value="1"/>
</dbReference>
<comment type="caution">
    <text evidence="7">The sequence shown here is derived from an EMBL/GenBank/DDBJ whole genome shotgun (WGS) entry which is preliminary data.</text>
</comment>
<feature type="domain" description="Peptidase S33 tripeptidyl aminopeptidase-like C-terminal" evidence="6">
    <location>
        <begin position="526"/>
        <end position="608"/>
    </location>
</feature>
<evidence type="ECO:0000259" key="5">
    <source>
        <dbReference type="Pfam" id="PF00561"/>
    </source>
</evidence>
<dbReference type="PANTHER" id="PTHR43248:SF29">
    <property type="entry name" value="TRIPEPTIDYL AMINOPEPTIDASE"/>
    <property type="match status" value="1"/>
</dbReference>
<feature type="region of interest" description="Disordered" evidence="4">
    <location>
        <begin position="255"/>
        <end position="276"/>
    </location>
</feature>
<feature type="region of interest" description="Disordered" evidence="4">
    <location>
        <begin position="459"/>
        <end position="479"/>
    </location>
</feature>
<evidence type="ECO:0000259" key="6">
    <source>
        <dbReference type="Pfam" id="PF08386"/>
    </source>
</evidence>
<evidence type="ECO:0000256" key="4">
    <source>
        <dbReference type="SAM" id="MobiDB-lite"/>
    </source>
</evidence>